<gene>
    <name evidence="1" type="ORF">NA56DRAFT_342959</name>
</gene>
<dbReference type="Proteomes" id="UP000235672">
    <property type="component" value="Unassembled WGS sequence"/>
</dbReference>
<sequence length="203" mass="22511">MYIFVSGYGVYIRVIGMYSCCTIVLRSMVHKLNYEFSIFSVRIGKVSIFIQFAEEKNIGTVTISHPPNNSSSKYLRTCLQSPSLSLRLLYQTPGACASMTKASVPLPSQPHSSIITVLLSHKLTAQKLAGVPTLPLHPNLVNGILRTLRTARALHKHSPIEPHIGRYPADPDLFPAVTGLRLSGFRYQDWLGGEGDLYLKSRI</sequence>
<dbReference type="EMBL" id="KZ613468">
    <property type="protein sequence ID" value="PMD26350.1"/>
    <property type="molecule type" value="Genomic_DNA"/>
</dbReference>
<dbReference type="AlphaFoldDB" id="A0A2J6QJA8"/>
<reference evidence="1 2" key="1">
    <citation type="submission" date="2016-05" db="EMBL/GenBank/DDBJ databases">
        <title>A degradative enzymes factory behind the ericoid mycorrhizal symbiosis.</title>
        <authorList>
            <consortium name="DOE Joint Genome Institute"/>
            <person name="Martino E."/>
            <person name="Morin E."/>
            <person name="Grelet G."/>
            <person name="Kuo A."/>
            <person name="Kohler A."/>
            <person name="Daghino S."/>
            <person name="Barry K."/>
            <person name="Choi C."/>
            <person name="Cichocki N."/>
            <person name="Clum A."/>
            <person name="Copeland A."/>
            <person name="Hainaut M."/>
            <person name="Haridas S."/>
            <person name="Labutti K."/>
            <person name="Lindquist E."/>
            <person name="Lipzen A."/>
            <person name="Khouja H.-R."/>
            <person name="Murat C."/>
            <person name="Ohm R."/>
            <person name="Olson A."/>
            <person name="Spatafora J."/>
            <person name="Veneault-Fourrey C."/>
            <person name="Henrissat B."/>
            <person name="Grigoriev I."/>
            <person name="Martin F."/>
            <person name="Perotto S."/>
        </authorList>
    </citation>
    <scope>NUCLEOTIDE SEQUENCE [LARGE SCALE GENOMIC DNA]</scope>
    <source>
        <strain evidence="1 2">UAMH 7357</strain>
    </source>
</reference>
<accession>A0A2J6QJA8</accession>
<organism evidence="1 2">
    <name type="scientific">Hyaloscypha hepaticicola</name>
    <dbReference type="NCBI Taxonomy" id="2082293"/>
    <lineage>
        <taxon>Eukaryota</taxon>
        <taxon>Fungi</taxon>
        <taxon>Dikarya</taxon>
        <taxon>Ascomycota</taxon>
        <taxon>Pezizomycotina</taxon>
        <taxon>Leotiomycetes</taxon>
        <taxon>Helotiales</taxon>
        <taxon>Hyaloscyphaceae</taxon>
        <taxon>Hyaloscypha</taxon>
    </lineage>
</organism>
<proteinExistence type="predicted"/>
<name>A0A2J6QJA8_9HELO</name>
<evidence type="ECO:0000313" key="1">
    <source>
        <dbReference type="EMBL" id="PMD26350.1"/>
    </source>
</evidence>
<evidence type="ECO:0000313" key="2">
    <source>
        <dbReference type="Proteomes" id="UP000235672"/>
    </source>
</evidence>
<protein>
    <submittedName>
        <fullName evidence="1">Uncharacterized protein</fullName>
    </submittedName>
</protein>
<keyword evidence="2" id="KW-1185">Reference proteome</keyword>